<evidence type="ECO:0000256" key="1">
    <source>
        <dbReference type="SAM" id="MobiDB-lite"/>
    </source>
</evidence>
<feature type="region of interest" description="Disordered" evidence="1">
    <location>
        <begin position="1"/>
        <end position="103"/>
    </location>
</feature>
<feature type="region of interest" description="Disordered" evidence="1">
    <location>
        <begin position="518"/>
        <end position="548"/>
    </location>
</feature>
<dbReference type="EMBL" id="HBIN01002468">
    <property type="protein sequence ID" value="CAE0431295.1"/>
    <property type="molecule type" value="Transcribed_RNA"/>
</dbReference>
<evidence type="ECO:0000313" key="2">
    <source>
        <dbReference type="EMBL" id="CAE0431295.1"/>
    </source>
</evidence>
<proteinExistence type="predicted"/>
<dbReference type="AlphaFoldDB" id="A0A7S3PD75"/>
<gene>
    <name evidence="2" type="ORF">ASTO00021_LOCUS1632</name>
</gene>
<protein>
    <submittedName>
        <fullName evidence="2">Uncharacterized protein</fullName>
    </submittedName>
</protein>
<accession>A0A7S3PD75</accession>
<feature type="compositionally biased region" description="Basic residues" evidence="1">
    <location>
        <begin position="529"/>
        <end position="545"/>
    </location>
</feature>
<name>A0A7S3PD75_9STRA</name>
<sequence length="598" mass="66396">MADEDSVPINTRAHRETYDSTMNLPDELFGDSRDSDAINLANANQQDEVDEEELPTPPPKDVWDQETPPLPERGPLVSSGRRRNMQNTANKSDLRKLKEEWEDEISPKKSFNSIVYNGAAIDEDGEVEEASGEQSSYSGQKIEKKRTHFSLPKKMKSAAYTNESVMEDSVELSDVSKNSGRKKRTIFSIPGGEPETSELDLDKPVDLKSYRDSKMESETCSWSSSEDQNLSTFQKSVNENGPNHGAPSGRRFGTLGLIPQGMVSRRKAVLDSIAINNMPLNGLSMSSRIRARRSTYKEMDEIQQDQRPSEIPKGMVWSKKANKGRGGLVYIPPLSNTIPQNMFWSLTANHGMGGLAFKEPPAEEIPKGWAWSRTAQNGRGALVKLPPPAETIPAGMKWSNQADKGRGALVYIPPPPHDIPAGMTWRQSVNGGRGGLVNTPPSHIPPDKQWSDEANDGLGGLINRRPSVIPRGQRWSGSANNGLGALVKVKHRNGVFSAHEESPVSSANKMFDSLAAAEKETQNGTTKKSTGRRRKLNKPRMRRRNTRNEPIRFSDWGIVVEEEEPSEFEGVDLSNASEGSVFSRKSYFEKWLRELTDI</sequence>
<organism evidence="2">
    <name type="scientific">Aplanochytrium stocchinoi</name>
    <dbReference type="NCBI Taxonomy" id="215587"/>
    <lineage>
        <taxon>Eukaryota</taxon>
        <taxon>Sar</taxon>
        <taxon>Stramenopiles</taxon>
        <taxon>Bigyra</taxon>
        <taxon>Labyrinthulomycetes</taxon>
        <taxon>Thraustochytrida</taxon>
        <taxon>Thraustochytriidae</taxon>
        <taxon>Aplanochytrium</taxon>
    </lineage>
</organism>
<feature type="region of interest" description="Disordered" evidence="1">
    <location>
        <begin position="125"/>
        <end position="144"/>
    </location>
</feature>
<reference evidence="2" key="1">
    <citation type="submission" date="2021-01" db="EMBL/GenBank/DDBJ databases">
        <authorList>
            <person name="Corre E."/>
            <person name="Pelletier E."/>
            <person name="Niang G."/>
            <person name="Scheremetjew M."/>
            <person name="Finn R."/>
            <person name="Kale V."/>
            <person name="Holt S."/>
            <person name="Cochrane G."/>
            <person name="Meng A."/>
            <person name="Brown T."/>
            <person name="Cohen L."/>
        </authorList>
    </citation>
    <scope>NUCLEOTIDE SEQUENCE</scope>
    <source>
        <strain evidence="2">GSBS06</strain>
    </source>
</reference>